<dbReference type="InterPro" id="IPR006558">
    <property type="entry name" value="LamG-like"/>
</dbReference>
<evidence type="ECO:0000256" key="2">
    <source>
        <dbReference type="ARBA" id="ARBA00023157"/>
    </source>
</evidence>
<dbReference type="InterPro" id="IPR013320">
    <property type="entry name" value="ConA-like_dom_sf"/>
</dbReference>
<dbReference type="SMART" id="SM00560">
    <property type="entry name" value="LamGL"/>
    <property type="match status" value="3"/>
</dbReference>
<organism evidence="4">
    <name type="scientific">uncultured Caudovirales phage</name>
    <dbReference type="NCBI Taxonomy" id="2100421"/>
    <lineage>
        <taxon>Viruses</taxon>
        <taxon>Duplodnaviria</taxon>
        <taxon>Heunggongvirae</taxon>
        <taxon>Uroviricota</taxon>
        <taxon>Caudoviricetes</taxon>
        <taxon>Peduoviridae</taxon>
        <taxon>Maltschvirus</taxon>
        <taxon>Maltschvirus maltsch</taxon>
    </lineage>
</organism>
<keyword evidence="2" id="KW-1015">Disulfide bond</keyword>
<reference evidence="4" key="1">
    <citation type="submission" date="2020-05" db="EMBL/GenBank/DDBJ databases">
        <authorList>
            <person name="Chiriac C."/>
            <person name="Salcher M."/>
            <person name="Ghai R."/>
            <person name="Kavagutti S V."/>
        </authorList>
    </citation>
    <scope>NUCLEOTIDE SEQUENCE</scope>
</reference>
<feature type="domain" description="LamG-like jellyroll fold" evidence="3">
    <location>
        <begin position="562"/>
        <end position="692"/>
    </location>
</feature>
<dbReference type="PANTHER" id="PTHR42535">
    <property type="entry name" value="OOKINETE PROTEIN, PUTATIVE-RELATED"/>
    <property type="match status" value="1"/>
</dbReference>
<proteinExistence type="predicted"/>
<evidence type="ECO:0000313" key="4">
    <source>
        <dbReference type="EMBL" id="CAB5221211.1"/>
    </source>
</evidence>
<dbReference type="GO" id="GO:0030246">
    <property type="term" value="F:carbohydrate binding"/>
    <property type="evidence" value="ECO:0007669"/>
    <property type="project" value="UniProtKB-KW"/>
</dbReference>
<gene>
    <name evidence="4" type="ORF">UFOVP245_98</name>
</gene>
<keyword evidence="4" id="KW-0430">Lectin</keyword>
<dbReference type="SUPFAM" id="SSF49899">
    <property type="entry name" value="Concanavalin A-like lectins/glucanases"/>
    <property type="match status" value="3"/>
</dbReference>
<evidence type="ECO:0000259" key="3">
    <source>
        <dbReference type="SMART" id="SM00560"/>
    </source>
</evidence>
<dbReference type="EMBL" id="LR798287">
    <property type="protein sequence ID" value="CAB5221211.1"/>
    <property type="molecule type" value="Genomic_DNA"/>
</dbReference>
<sequence length="704" mass="74478">MARIRNNNGIIGPRVLTTSSVASGIGTMVEMQQAVGASVWPSDGTSAFNPEAQFYLNTILLHGDGSNGVRNNTFIDSSTNNASITRAGSATQGTFSPYSLTGWSNYFNGSTDYITSGSILSFGTGDFTVEGWFYPTTTGTNFPLFTFGTLNAATNLGVFYTSNGGNQTVVRLSTSGADTATATYIASNVWTHVAVVRLGGAITIYFNGVAATNSSTAGGSTNLTGTTMTVGWSGSTVNTFFPGYISNVRSVRGTAVYTSNFTPSTTPLTAITNTQILTCQSNRFIDTSTNAYTMTPTGSPSIQSYSPFAPSNSYGVSSVGGSAYFASATNDYLTYNMGTAFGTSNFTIEGWFYSTAASWSPQQWLWGQRVGNDTCPYLIFDTSGILYFCGDTTNYLTSSALKLNTWYHVAIVRNGLGTNNLTMYINGVAVSQSSTTQNFSYTGTMCFAHNTLSVGYYYTGFLSNWHIVQGTAVYTSAFTPPTSPVTAISGTQLLLNGTNAGIYDSTGKNNLITGSTAALSTSQSKFGGSSMYFDGTTNCGIYAAPSTTTTNPISASGALGLGDFTVECWVYPTASGGFQCFATNRNSAGGAGTWFFGLYTGTTQVVWYNAATSSLLSTALSLNTWQHVAVCRSSGTSKMFINGALTGTSSVADSSNYSVGVLSIGFDIVEASYPLNGYMDEFRITRYARYPTTFTPQTTAFLNR</sequence>
<dbReference type="Gene3D" id="2.60.120.200">
    <property type="match status" value="3"/>
</dbReference>
<dbReference type="Pfam" id="PF13385">
    <property type="entry name" value="Laminin_G_3"/>
    <property type="match status" value="3"/>
</dbReference>
<dbReference type="PANTHER" id="PTHR42535:SF2">
    <property type="entry name" value="CHROMOSOME UNDETERMINED SCAFFOLD_146, WHOLE GENOME SHOTGUN SEQUENCE"/>
    <property type="match status" value="1"/>
</dbReference>
<feature type="domain" description="LamG-like jellyroll fold" evidence="3">
    <location>
        <begin position="344"/>
        <end position="481"/>
    </location>
</feature>
<name>A0A6J7WT99_9CAUD</name>
<feature type="domain" description="LamG-like jellyroll fold" evidence="3">
    <location>
        <begin position="125"/>
        <end position="264"/>
    </location>
</feature>
<protein>
    <submittedName>
        <fullName evidence="4">Concanavalin A-like lectin/glucanases superfamily</fullName>
    </submittedName>
</protein>
<keyword evidence="1" id="KW-0732">Signal</keyword>
<evidence type="ECO:0000256" key="1">
    <source>
        <dbReference type="ARBA" id="ARBA00022729"/>
    </source>
</evidence>
<accession>A0A6J7WT99</accession>